<evidence type="ECO:0000256" key="5">
    <source>
        <dbReference type="SAM" id="Coils"/>
    </source>
</evidence>
<evidence type="ECO:0000256" key="4">
    <source>
        <dbReference type="ARBA" id="ARBA00023136"/>
    </source>
</evidence>
<evidence type="ECO:0000256" key="6">
    <source>
        <dbReference type="SAM" id="Phobius"/>
    </source>
</evidence>
<gene>
    <name evidence="7" type="ORF">Emtol_0120</name>
</gene>
<sequence>MSEESNHSEKLLRTNLMELLGGKGMGITDDLLKQEIIVPPTMPPVINNHGNNGNDGRMPELRSSEVNEVLSKPPAWLIRWGITVFFFVLVLMLAVTWFIRYPDLVRGNLKIVSQNLPKSVIAKTDGKLVKLLAIDGQIVQQGQKIAYLESTANHDEVLILNDLTDSLVNMTANDNLSAAYTAVIPTFFQLGELQKSYQVFQETFTRVKSFVGNGTYLQKRKMLENDFAQLNSLQSNLKNQLQNNQKDLALAEDELESQKRLQEKGYVSKNDYRQAMSKVLSKQQSNEQMLSSMKNNVMSQNQKQQEILELDKTIIEQKNALIQAMHTLKSDIEAWKQRYVAIAPTAGKVVLLTSLQENQLVKTGQELLYVLPNGEGYHGEMNIGQFNFGKVKRGQEIIVKLQSYPYEEYGTLRGQIQSISEIPKDSAYFVKVNFPKGLITSAYKTIPFRNGMTASGEIITEDKRLIERFFKEFIRIFER</sequence>
<keyword evidence="7" id="KW-0614">Plasmid</keyword>
<evidence type="ECO:0000256" key="2">
    <source>
        <dbReference type="ARBA" id="ARBA00022692"/>
    </source>
</evidence>
<evidence type="ECO:0000313" key="7">
    <source>
        <dbReference type="EMBL" id="AFK05638.1"/>
    </source>
</evidence>
<evidence type="ECO:0008006" key="9">
    <source>
        <dbReference type="Google" id="ProtNLM"/>
    </source>
</evidence>
<accession>A0ABN4ASY6</accession>
<dbReference type="EMBL" id="CP002963">
    <property type="protein sequence ID" value="AFK05638.1"/>
    <property type="molecule type" value="Genomic_DNA"/>
</dbReference>
<name>A0ABN4ASY6_EMTOG</name>
<evidence type="ECO:0000256" key="1">
    <source>
        <dbReference type="ARBA" id="ARBA00004167"/>
    </source>
</evidence>
<dbReference type="PANTHER" id="PTHR30386">
    <property type="entry name" value="MEMBRANE FUSION SUBUNIT OF EMRAB-TOLC MULTIDRUG EFFLUX PUMP"/>
    <property type="match status" value="1"/>
</dbReference>
<feature type="transmembrane region" description="Helical" evidence="6">
    <location>
        <begin position="77"/>
        <end position="99"/>
    </location>
</feature>
<dbReference type="InterPro" id="IPR050739">
    <property type="entry name" value="MFP"/>
</dbReference>
<keyword evidence="3 6" id="KW-1133">Transmembrane helix</keyword>
<proteinExistence type="predicted"/>
<keyword evidence="5" id="KW-0175">Coiled coil</keyword>
<feature type="coiled-coil region" evidence="5">
    <location>
        <begin position="220"/>
        <end position="261"/>
    </location>
</feature>
<dbReference type="Proteomes" id="UP000002875">
    <property type="component" value="Plasmid pEMTOL02"/>
</dbReference>
<dbReference type="RefSeq" id="WP_015031163.1">
    <property type="nucleotide sequence ID" value="NC_018749.1"/>
</dbReference>
<dbReference type="PANTHER" id="PTHR30386:SF26">
    <property type="entry name" value="TRANSPORT PROTEIN COMB"/>
    <property type="match status" value="1"/>
</dbReference>
<organism evidence="7 8">
    <name type="scientific">Emticicia oligotrophica (strain DSM 17448 / CIP 109782 / MTCC 6937 / GPTSA100-15)</name>
    <dbReference type="NCBI Taxonomy" id="929562"/>
    <lineage>
        <taxon>Bacteria</taxon>
        <taxon>Pseudomonadati</taxon>
        <taxon>Bacteroidota</taxon>
        <taxon>Cytophagia</taxon>
        <taxon>Cytophagales</taxon>
        <taxon>Leadbetterellaceae</taxon>
        <taxon>Emticicia</taxon>
    </lineage>
</organism>
<dbReference type="PRINTS" id="PR01490">
    <property type="entry name" value="RTXTOXIND"/>
</dbReference>
<comment type="subcellular location">
    <subcellularLocation>
        <location evidence="1">Membrane</location>
        <topology evidence="1">Single-pass membrane protein</topology>
    </subcellularLocation>
</comment>
<geneLocation type="plasmid" evidence="7 8">
    <name>pEMTOL02</name>
</geneLocation>
<reference evidence="7 8" key="1">
    <citation type="submission" date="2011-07" db="EMBL/GenBank/DDBJ databases">
        <title>The complete genome of plasmid 2 of Emticicia oligotrophica DSM 17448.</title>
        <authorList>
            <consortium name="US DOE Joint Genome Institute (JGI-PGF)"/>
            <person name="Lucas S."/>
            <person name="Han J."/>
            <person name="Lapidus A."/>
            <person name="Bruce D."/>
            <person name="Goodwin L."/>
            <person name="Pitluck S."/>
            <person name="Peters L."/>
            <person name="Kyrpides N."/>
            <person name="Mavromatis K."/>
            <person name="Ivanova N."/>
            <person name="Ovchinnikova G."/>
            <person name="Teshima H."/>
            <person name="Detter J.C."/>
            <person name="Tapia R."/>
            <person name="Han C."/>
            <person name="Land M."/>
            <person name="Hauser L."/>
            <person name="Markowitz V."/>
            <person name="Cheng J.-F."/>
            <person name="Hugenholtz P."/>
            <person name="Woyke T."/>
            <person name="Wu D."/>
            <person name="Tindall B."/>
            <person name="Pomrenke H."/>
            <person name="Brambilla E."/>
            <person name="Klenk H.-P."/>
            <person name="Eisen J.A."/>
        </authorList>
    </citation>
    <scope>NUCLEOTIDE SEQUENCE [LARGE SCALE GENOMIC DNA]</scope>
    <source>
        <strain evidence="8">DSM 17448 / GPTSA100-15</strain>
        <plasmid evidence="7 8">pEMTOL02</plasmid>
    </source>
</reference>
<evidence type="ECO:0000256" key="3">
    <source>
        <dbReference type="ARBA" id="ARBA00022989"/>
    </source>
</evidence>
<protein>
    <recommendedName>
        <fullName evidence="9">HlyD family efflux transporter periplasmic adaptor subunit</fullName>
    </recommendedName>
</protein>
<keyword evidence="8" id="KW-1185">Reference proteome</keyword>
<dbReference type="Gene3D" id="2.40.30.170">
    <property type="match status" value="1"/>
</dbReference>
<keyword evidence="2 6" id="KW-0812">Transmembrane</keyword>
<evidence type="ECO:0000313" key="8">
    <source>
        <dbReference type="Proteomes" id="UP000002875"/>
    </source>
</evidence>
<keyword evidence="4 6" id="KW-0472">Membrane</keyword>